<evidence type="ECO:0000313" key="7">
    <source>
        <dbReference type="Proteomes" id="UP000006055"/>
    </source>
</evidence>
<keyword evidence="4" id="KW-0233">DNA recombination</keyword>
<dbReference type="HOGENOM" id="CLU_715211_0_0_7"/>
<dbReference type="CDD" id="cd00796">
    <property type="entry name" value="INT_Rci_Hp1_C"/>
    <property type="match status" value="1"/>
</dbReference>
<dbReference type="Gene3D" id="1.10.443.10">
    <property type="entry name" value="Intergrase catalytic core"/>
    <property type="match status" value="1"/>
</dbReference>
<evidence type="ECO:0000256" key="4">
    <source>
        <dbReference type="ARBA" id="ARBA00023172"/>
    </source>
</evidence>
<keyword evidence="3" id="KW-0238">DNA-binding</keyword>
<dbReference type="AlphaFoldDB" id="I4C985"/>
<dbReference type="KEGG" id="dti:Desti_3475"/>
<dbReference type="InterPro" id="IPR010998">
    <property type="entry name" value="Integrase_recombinase_N"/>
</dbReference>
<dbReference type="InterPro" id="IPR050808">
    <property type="entry name" value="Phage_Integrase"/>
</dbReference>
<dbReference type="STRING" id="706587.Desti_3475"/>
<proteinExistence type="inferred from homology"/>
<dbReference type="InterPro" id="IPR002104">
    <property type="entry name" value="Integrase_catalytic"/>
</dbReference>
<feature type="domain" description="Tyr recombinase" evidence="5">
    <location>
        <begin position="191"/>
        <end position="371"/>
    </location>
</feature>
<dbReference type="EMBL" id="CP003360">
    <property type="protein sequence ID" value="AFM26126.1"/>
    <property type="molecule type" value="Genomic_DNA"/>
</dbReference>
<comment type="similarity">
    <text evidence="1">Belongs to the 'phage' integrase family.</text>
</comment>
<dbReference type="GO" id="GO:0015074">
    <property type="term" value="P:DNA integration"/>
    <property type="evidence" value="ECO:0007669"/>
    <property type="project" value="UniProtKB-KW"/>
</dbReference>
<organism evidence="6 7">
    <name type="scientific">Desulfomonile tiedjei (strain ATCC 49306 / DSM 6799 / DCB-1)</name>
    <dbReference type="NCBI Taxonomy" id="706587"/>
    <lineage>
        <taxon>Bacteria</taxon>
        <taxon>Pseudomonadati</taxon>
        <taxon>Thermodesulfobacteriota</taxon>
        <taxon>Desulfomonilia</taxon>
        <taxon>Desulfomonilales</taxon>
        <taxon>Desulfomonilaceae</taxon>
        <taxon>Desulfomonile</taxon>
    </lineage>
</organism>
<dbReference type="PROSITE" id="PS51898">
    <property type="entry name" value="TYR_RECOMBINASE"/>
    <property type="match status" value="1"/>
</dbReference>
<dbReference type="RefSeq" id="WP_014811259.1">
    <property type="nucleotide sequence ID" value="NC_018025.1"/>
</dbReference>
<gene>
    <name evidence="6" type="ordered locus">Desti_3475</name>
</gene>
<dbReference type="InterPro" id="IPR013762">
    <property type="entry name" value="Integrase-like_cat_sf"/>
</dbReference>
<keyword evidence="2" id="KW-0229">DNA integration</keyword>
<accession>I4C985</accession>
<dbReference type="Proteomes" id="UP000006055">
    <property type="component" value="Chromosome"/>
</dbReference>
<keyword evidence="7" id="KW-1185">Reference proteome</keyword>
<dbReference type="PANTHER" id="PTHR30629">
    <property type="entry name" value="PROPHAGE INTEGRASE"/>
    <property type="match status" value="1"/>
</dbReference>
<sequence>MSVIKRGKHYYIKFAPFGKEVWIRTEGKSKAMVKEIEENLRVACRSGDYRTLDPLSRETCIRMFRNQHWEFPESLVIDQLTRAPRQELTLWKSVEIFVNYPGIAECKALERYMFALNHIVAYFGKEAIMKNISIPQLRQYQIKRLKDRAAADTVNREFSTFSKLFGVLIESECVMSNPCRLVKRLSNKEGMRQVYLALADVKRIATRCPDWYQPVIWTGYYTGMRRGEILGLTWSKVNVAKRMIYLGPKDTKEGNWKRVPIHVNLVPIFEAALKVRILNSDLVFLMRDSKGIRPPSIEGAKNPWPRALEALGWSEPRPRFHDLRHTWRTNARRSGVDPQIAETILGHWWRGKKVNDRYGWISDEEFLAAIDKMSFDQGETKILTAR</sequence>
<evidence type="ECO:0000256" key="1">
    <source>
        <dbReference type="ARBA" id="ARBA00008857"/>
    </source>
</evidence>
<evidence type="ECO:0000256" key="2">
    <source>
        <dbReference type="ARBA" id="ARBA00022908"/>
    </source>
</evidence>
<dbReference type="GO" id="GO:0006310">
    <property type="term" value="P:DNA recombination"/>
    <property type="evidence" value="ECO:0007669"/>
    <property type="project" value="UniProtKB-KW"/>
</dbReference>
<dbReference type="OrthoDB" id="5450216at2"/>
<dbReference type="GO" id="GO:0003677">
    <property type="term" value="F:DNA binding"/>
    <property type="evidence" value="ECO:0007669"/>
    <property type="project" value="UniProtKB-KW"/>
</dbReference>
<dbReference type="InterPro" id="IPR011010">
    <property type="entry name" value="DNA_brk_join_enz"/>
</dbReference>
<dbReference type="SUPFAM" id="SSF56349">
    <property type="entry name" value="DNA breaking-rejoining enzymes"/>
    <property type="match status" value="1"/>
</dbReference>
<dbReference type="PANTHER" id="PTHR30629:SF2">
    <property type="entry name" value="PROPHAGE INTEGRASE INTS-RELATED"/>
    <property type="match status" value="1"/>
</dbReference>
<evidence type="ECO:0000313" key="6">
    <source>
        <dbReference type="EMBL" id="AFM26126.1"/>
    </source>
</evidence>
<dbReference type="eggNOG" id="COG0582">
    <property type="taxonomic scope" value="Bacteria"/>
</dbReference>
<reference evidence="7" key="1">
    <citation type="submission" date="2012-06" db="EMBL/GenBank/DDBJ databases">
        <title>Complete sequence of chromosome of Desulfomonile tiedjei DSM 6799.</title>
        <authorList>
            <person name="Lucas S."/>
            <person name="Copeland A."/>
            <person name="Lapidus A."/>
            <person name="Glavina del Rio T."/>
            <person name="Dalin E."/>
            <person name="Tice H."/>
            <person name="Bruce D."/>
            <person name="Goodwin L."/>
            <person name="Pitluck S."/>
            <person name="Peters L."/>
            <person name="Ovchinnikova G."/>
            <person name="Zeytun A."/>
            <person name="Lu M."/>
            <person name="Kyrpides N."/>
            <person name="Mavromatis K."/>
            <person name="Ivanova N."/>
            <person name="Brettin T."/>
            <person name="Detter J.C."/>
            <person name="Han C."/>
            <person name="Larimer F."/>
            <person name="Land M."/>
            <person name="Hauser L."/>
            <person name="Markowitz V."/>
            <person name="Cheng J.-F."/>
            <person name="Hugenholtz P."/>
            <person name="Woyke T."/>
            <person name="Wu D."/>
            <person name="Spring S."/>
            <person name="Schroeder M."/>
            <person name="Brambilla E."/>
            <person name="Klenk H.-P."/>
            <person name="Eisen J.A."/>
        </authorList>
    </citation>
    <scope>NUCLEOTIDE SEQUENCE [LARGE SCALE GENOMIC DNA]</scope>
    <source>
        <strain evidence="7">ATCC 49306 / DSM 6799 / DCB-1</strain>
    </source>
</reference>
<evidence type="ECO:0000259" key="5">
    <source>
        <dbReference type="PROSITE" id="PS51898"/>
    </source>
</evidence>
<dbReference type="Gene3D" id="1.10.150.130">
    <property type="match status" value="1"/>
</dbReference>
<evidence type="ECO:0000256" key="3">
    <source>
        <dbReference type="ARBA" id="ARBA00023125"/>
    </source>
</evidence>
<protein>
    <submittedName>
        <fullName evidence="6">Site-specific recombinase XerD</fullName>
    </submittedName>
</protein>
<dbReference type="Pfam" id="PF00589">
    <property type="entry name" value="Phage_integrase"/>
    <property type="match status" value="1"/>
</dbReference>
<name>I4C985_DESTA</name>